<name>A0A6A4Q9D9_LUPAL</name>
<feature type="transmembrane region" description="Helical" evidence="1">
    <location>
        <begin position="16"/>
        <end position="33"/>
    </location>
</feature>
<proteinExistence type="predicted"/>
<accession>A0A6A4Q9D9</accession>
<gene>
    <name evidence="2" type="ORF">Lalb_Chr07g0186951</name>
</gene>
<dbReference type="EMBL" id="WOCE01000007">
    <property type="protein sequence ID" value="KAE9610471.1"/>
    <property type="molecule type" value="Genomic_DNA"/>
</dbReference>
<evidence type="ECO:0000256" key="1">
    <source>
        <dbReference type="SAM" id="Phobius"/>
    </source>
</evidence>
<reference evidence="3" key="1">
    <citation type="journal article" date="2020" name="Nat. Commun.">
        <title>Genome sequence of the cluster root forming white lupin.</title>
        <authorList>
            <person name="Hufnagel B."/>
            <person name="Marques A."/>
            <person name="Soriano A."/>
            <person name="Marques L."/>
            <person name="Divol F."/>
            <person name="Doumas P."/>
            <person name="Sallet E."/>
            <person name="Mancinotti D."/>
            <person name="Carrere S."/>
            <person name="Marande W."/>
            <person name="Arribat S."/>
            <person name="Keller J."/>
            <person name="Huneau C."/>
            <person name="Blein T."/>
            <person name="Aime D."/>
            <person name="Laguerre M."/>
            <person name="Taylor J."/>
            <person name="Schubert V."/>
            <person name="Nelson M."/>
            <person name="Geu-Flores F."/>
            <person name="Crespi M."/>
            <person name="Gallardo-Guerrero K."/>
            <person name="Delaux P.-M."/>
            <person name="Salse J."/>
            <person name="Berges H."/>
            <person name="Guyot R."/>
            <person name="Gouzy J."/>
            <person name="Peret B."/>
        </authorList>
    </citation>
    <scope>NUCLEOTIDE SEQUENCE [LARGE SCALE GENOMIC DNA]</scope>
    <source>
        <strain evidence="3">cv. Amiga</strain>
    </source>
</reference>
<sequence>MKGNNSFPNKSHENQVLFEVLCLLMLLFFINILKIRYHHFSAFLQVKVGDMLAVHHKLIPTYHLL</sequence>
<evidence type="ECO:0000313" key="2">
    <source>
        <dbReference type="EMBL" id="KAE9610471.1"/>
    </source>
</evidence>
<organism evidence="2 3">
    <name type="scientific">Lupinus albus</name>
    <name type="common">White lupine</name>
    <name type="synonym">Lupinus termis</name>
    <dbReference type="NCBI Taxonomy" id="3870"/>
    <lineage>
        <taxon>Eukaryota</taxon>
        <taxon>Viridiplantae</taxon>
        <taxon>Streptophyta</taxon>
        <taxon>Embryophyta</taxon>
        <taxon>Tracheophyta</taxon>
        <taxon>Spermatophyta</taxon>
        <taxon>Magnoliopsida</taxon>
        <taxon>eudicotyledons</taxon>
        <taxon>Gunneridae</taxon>
        <taxon>Pentapetalae</taxon>
        <taxon>rosids</taxon>
        <taxon>fabids</taxon>
        <taxon>Fabales</taxon>
        <taxon>Fabaceae</taxon>
        <taxon>Papilionoideae</taxon>
        <taxon>50 kb inversion clade</taxon>
        <taxon>genistoids sensu lato</taxon>
        <taxon>core genistoids</taxon>
        <taxon>Genisteae</taxon>
        <taxon>Lupinus</taxon>
    </lineage>
</organism>
<dbReference type="AlphaFoldDB" id="A0A6A4Q9D9"/>
<keyword evidence="3" id="KW-1185">Reference proteome</keyword>
<dbReference type="Proteomes" id="UP000447434">
    <property type="component" value="Chromosome 7"/>
</dbReference>
<keyword evidence="1" id="KW-0812">Transmembrane</keyword>
<keyword evidence="1" id="KW-1133">Transmembrane helix</keyword>
<keyword evidence="1" id="KW-0472">Membrane</keyword>
<protein>
    <submittedName>
        <fullName evidence="2">Uncharacterized protein</fullName>
    </submittedName>
</protein>
<evidence type="ECO:0000313" key="3">
    <source>
        <dbReference type="Proteomes" id="UP000447434"/>
    </source>
</evidence>
<comment type="caution">
    <text evidence="2">The sequence shown here is derived from an EMBL/GenBank/DDBJ whole genome shotgun (WGS) entry which is preliminary data.</text>
</comment>